<evidence type="ECO:0000313" key="1">
    <source>
        <dbReference type="EMBL" id="TMQ58084.1"/>
    </source>
</evidence>
<dbReference type="EMBL" id="VBOV01000140">
    <property type="protein sequence ID" value="TMQ58084.1"/>
    <property type="molecule type" value="Genomic_DNA"/>
</dbReference>
<dbReference type="PANTHER" id="PTHR47691:SF3">
    <property type="entry name" value="HTH-TYPE TRANSCRIPTIONAL REGULATOR RV0890C-RELATED"/>
    <property type="match status" value="1"/>
</dbReference>
<dbReference type="InterPro" id="IPR019734">
    <property type="entry name" value="TPR_rpt"/>
</dbReference>
<dbReference type="Proteomes" id="UP000320913">
    <property type="component" value="Unassembled WGS sequence"/>
</dbReference>
<sequence>MPSTIRSAVDHRGFISTLLEDAAPELNGPSPDAWFDRLGEEHEQLRVALEWCLEHDPELGRRLGGVVWPFWMSRGHIPEGREWLNRLLAAPAVESRTPGRARALYGAGTLAFMQGDGDSARPLHEESLAIAENLGDEEAVANALIGLARVSLLASDITEMRRRSEQSLAVARKSGNARAEAQALHHVVEAMRRQGEIEAVIPLYHESIRLQRQLGSERGVALELHNLGNVERKRGNLAAAVELLTQSLSVYGRLNAKRNLAYCFLGLGNVAAAEGEAERAARLIAVAEKLFDEAGVALDPDYRTDYEHSKRLAQASLGDDFGRITDEAREMPSEVAIAYAGRRSS</sequence>
<dbReference type="InterPro" id="IPR011990">
    <property type="entry name" value="TPR-like_helical_dom_sf"/>
</dbReference>
<protein>
    <submittedName>
        <fullName evidence="1">Tetratricopeptide repeat protein</fullName>
    </submittedName>
</protein>
<accession>A0A538T3J5</accession>
<dbReference type="SUPFAM" id="SSF48452">
    <property type="entry name" value="TPR-like"/>
    <property type="match status" value="1"/>
</dbReference>
<gene>
    <name evidence="1" type="ORF">E6K75_05805</name>
</gene>
<dbReference type="PANTHER" id="PTHR47691">
    <property type="entry name" value="REGULATOR-RELATED"/>
    <property type="match status" value="1"/>
</dbReference>
<name>A0A538T3J5_UNCEI</name>
<dbReference type="AlphaFoldDB" id="A0A538T3J5"/>
<proteinExistence type="predicted"/>
<dbReference type="SMART" id="SM00028">
    <property type="entry name" value="TPR"/>
    <property type="match status" value="2"/>
</dbReference>
<dbReference type="Gene3D" id="1.25.40.10">
    <property type="entry name" value="Tetratricopeptide repeat domain"/>
    <property type="match status" value="1"/>
</dbReference>
<reference evidence="1 2" key="1">
    <citation type="journal article" date="2019" name="Nat. Microbiol.">
        <title>Mediterranean grassland soil C-N compound turnover is dependent on rainfall and depth, and is mediated by genomically divergent microorganisms.</title>
        <authorList>
            <person name="Diamond S."/>
            <person name="Andeer P.F."/>
            <person name="Li Z."/>
            <person name="Crits-Christoph A."/>
            <person name="Burstein D."/>
            <person name="Anantharaman K."/>
            <person name="Lane K.R."/>
            <person name="Thomas B.C."/>
            <person name="Pan C."/>
            <person name="Northen T.R."/>
            <person name="Banfield J.F."/>
        </authorList>
    </citation>
    <scope>NUCLEOTIDE SEQUENCE [LARGE SCALE GENOMIC DNA]</scope>
    <source>
        <strain evidence="1">WS_5</strain>
    </source>
</reference>
<organism evidence="1 2">
    <name type="scientific">Eiseniibacteriota bacterium</name>
    <dbReference type="NCBI Taxonomy" id="2212470"/>
    <lineage>
        <taxon>Bacteria</taxon>
        <taxon>Candidatus Eiseniibacteriota</taxon>
    </lineage>
</organism>
<dbReference type="Pfam" id="PF13424">
    <property type="entry name" value="TPR_12"/>
    <property type="match status" value="1"/>
</dbReference>
<comment type="caution">
    <text evidence="1">The sequence shown here is derived from an EMBL/GenBank/DDBJ whole genome shotgun (WGS) entry which is preliminary data.</text>
</comment>
<dbReference type="Pfam" id="PF13374">
    <property type="entry name" value="TPR_10"/>
    <property type="match status" value="1"/>
</dbReference>
<evidence type="ECO:0000313" key="2">
    <source>
        <dbReference type="Proteomes" id="UP000320913"/>
    </source>
</evidence>